<gene>
    <name evidence="2" type="ORF">H8R92_06840</name>
</gene>
<keyword evidence="1" id="KW-0812">Transmembrane</keyword>
<proteinExistence type="predicted"/>
<organism evidence="2 3">
    <name type="scientific">Clostridium lentum</name>
    <dbReference type="NCBI Taxonomy" id="2763037"/>
    <lineage>
        <taxon>Bacteria</taxon>
        <taxon>Bacillati</taxon>
        <taxon>Bacillota</taxon>
        <taxon>Clostridia</taxon>
        <taxon>Eubacteriales</taxon>
        <taxon>Clostridiaceae</taxon>
        <taxon>Clostridium</taxon>
    </lineage>
</organism>
<accession>A0A8I0DN85</accession>
<dbReference type="InterPro" id="IPR021338">
    <property type="entry name" value="DUF2953"/>
</dbReference>
<dbReference type="AlphaFoldDB" id="A0A8I0DN85"/>
<sequence>MIVLLIVFLLLFLIFMPIPLKISIKYLEDFYEIKFYKINLLSSDGGVIYKFIKDDKVKKYDSSDNAKEESKEKYREKLRYKKLSIKLLFKNLSNNSYKPYLNISSNIDFSVNDAAGTAIVYGLLNSLNPIIFKLLSSFFKIKNFNNKFNPIFKDKYIINISIMCILTINIAKIIYMLFLIKKSNIPIRGGVL</sequence>
<feature type="transmembrane region" description="Helical" evidence="1">
    <location>
        <begin position="114"/>
        <end position="135"/>
    </location>
</feature>
<keyword evidence="1" id="KW-0472">Membrane</keyword>
<evidence type="ECO:0000313" key="2">
    <source>
        <dbReference type="EMBL" id="MBC5640149.1"/>
    </source>
</evidence>
<dbReference type="EMBL" id="JACOOQ010000010">
    <property type="protein sequence ID" value="MBC5640149.1"/>
    <property type="molecule type" value="Genomic_DNA"/>
</dbReference>
<evidence type="ECO:0000313" key="3">
    <source>
        <dbReference type="Proteomes" id="UP000662088"/>
    </source>
</evidence>
<feature type="transmembrane region" description="Helical" evidence="1">
    <location>
        <begin position="156"/>
        <end position="178"/>
    </location>
</feature>
<protein>
    <submittedName>
        <fullName evidence="2">DUF2953 domain-containing protein</fullName>
    </submittedName>
</protein>
<comment type="caution">
    <text evidence="2">The sequence shown here is derived from an EMBL/GenBank/DDBJ whole genome shotgun (WGS) entry which is preliminary data.</text>
</comment>
<name>A0A8I0DN85_9CLOT</name>
<keyword evidence="3" id="KW-1185">Reference proteome</keyword>
<dbReference type="Proteomes" id="UP000662088">
    <property type="component" value="Unassembled WGS sequence"/>
</dbReference>
<dbReference type="RefSeq" id="WP_186835058.1">
    <property type="nucleotide sequence ID" value="NZ_JACOOQ010000010.1"/>
</dbReference>
<dbReference type="Pfam" id="PF11167">
    <property type="entry name" value="DUF2953"/>
    <property type="match status" value="1"/>
</dbReference>
<evidence type="ECO:0000256" key="1">
    <source>
        <dbReference type="SAM" id="Phobius"/>
    </source>
</evidence>
<keyword evidence="1" id="KW-1133">Transmembrane helix</keyword>
<reference evidence="2" key="1">
    <citation type="submission" date="2020-08" db="EMBL/GenBank/DDBJ databases">
        <title>Genome public.</title>
        <authorList>
            <person name="Liu C."/>
            <person name="Sun Q."/>
        </authorList>
    </citation>
    <scope>NUCLEOTIDE SEQUENCE</scope>
    <source>
        <strain evidence="2">NSJ-42</strain>
    </source>
</reference>